<proteinExistence type="predicted"/>
<reference evidence="3" key="1">
    <citation type="journal article" date="2019" name="Int. J. Syst. Evol. Microbiol.">
        <title>The Global Catalogue of Microorganisms (GCM) 10K type strain sequencing project: providing services to taxonomists for standard genome sequencing and annotation.</title>
        <authorList>
            <consortium name="The Broad Institute Genomics Platform"/>
            <consortium name="The Broad Institute Genome Sequencing Center for Infectious Disease"/>
            <person name="Wu L."/>
            <person name="Ma J."/>
        </authorList>
    </citation>
    <scope>NUCLEOTIDE SEQUENCE [LARGE SCALE GENOMIC DNA]</scope>
    <source>
        <strain evidence="3">CGMCC 1.15772</strain>
    </source>
</reference>
<dbReference type="RefSeq" id="WP_380082833.1">
    <property type="nucleotide sequence ID" value="NZ_JBHSWD010000001.1"/>
</dbReference>
<gene>
    <name evidence="2" type="ORF">ACFP81_07210</name>
</gene>
<dbReference type="Proteomes" id="UP001596297">
    <property type="component" value="Unassembled WGS sequence"/>
</dbReference>
<feature type="chain" id="PRO_5046714430" evidence="1">
    <location>
        <begin position="29"/>
        <end position="61"/>
    </location>
</feature>
<accession>A0ABW1YBZ1</accession>
<feature type="signal peptide" evidence="1">
    <location>
        <begin position="1"/>
        <end position="28"/>
    </location>
</feature>
<protein>
    <submittedName>
        <fullName evidence="2">Uncharacterized protein</fullName>
    </submittedName>
</protein>
<evidence type="ECO:0000313" key="2">
    <source>
        <dbReference type="EMBL" id="MFC6591821.1"/>
    </source>
</evidence>
<dbReference type="EMBL" id="JBHSWD010000001">
    <property type="protein sequence ID" value="MFC6591821.1"/>
    <property type="molecule type" value="Genomic_DNA"/>
</dbReference>
<keyword evidence="3" id="KW-1185">Reference proteome</keyword>
<sequence>MKPASWLRLPLLLLVALTAYLWPAPPAAAPSAPVAVSLPTLPGDVEALFGRSRGLWSVLAA</sequence>
<organism evidence="2 3">
    <name type="scientific">Deinococcus lacus</name>
    <dbReference type="NCBI Taxonomy" id="392561"/>
    <lineage>
        <taxon>Bacteria</taxon>
        <taxon>Thermotogati</taxon>
        <taxon>Deinococcota</taxon>
        <taxon>Deinococci</taxon>
        <taxon>Deinococcales</taxon>
        <taxon>Deinococcaceae</taxon>
        <taxon>Deinococcus</taxon>
    </lineage>
</organism>
<keyword evidence="1" id="KW-0732">Signal</keyword>
<evidence type="ECO:0000313" key="3">
    <source>
        <dbReference type="Proteomes" id="UP001596297"/>
    </source>
</evidence>
<comment type="caution">
    <text evidence="2">The sequence shown here is derived from an EMBL/GenBank/DDBJ whole genome shotgun (WGS) entry which is preliminary data.</text>
</comment>
<name>A0ABW1YBZ1_9DEIO</name>
<evidence type="ECO:0000256" key="1">
    <source>
        <dbReference type="SAM" id="SignalP"/>
    </source>
</evidence>